<feature type="compositionally biased region" description="Low complexity" evidence="1">
    <location>
        <begin position="129"/>
        <end position="144"/>
    </location>
</feature>
<feature type="compositionally biased region" description="Polar residues" evidence="1">
    <location>
        <begin position="110"/>
        <end position="123"/>
    </location>
</feature>
<feature type="compositionally biased region" description="Polar residues" evidence="1">
    <location>
        <begin position="72"/>
        <end position="82"/>
    </location>
</feature>
<proteinExistence type="predicted"/>
<accession>A0AAN7F509</accession>
<feature type="compositionally biased region" description="Low complexity" evidence="1">
    <location>
        <begin position="169"/>
        <end position="180"/>
    </location>
</feature>
<reference evidence="2 3" key="1">
    <citation type="journal article" date="2023" name="G3 (Bethesda)">
        <title>A haplotype-resolved chromosome-scale genome for Quercus rubra L. provides insights into the genetics of adaptive traits for red oak species.</title>
        <authorList>
            <person name="Kapoor B."/>
            <person name="Jenkins J."/>
            <person name="Schmutz J."/>
            <person name="Zhebentyayeva T."/>
            <person name="Kuelheim C."/>
            <person name="Coggeshall M."/>
            <person name="Heim C."/>
            <person name="Lasky J.R."/>
            <person name="Leites L."/>
            <person name="Islam-Faridi N."/>
            <person name="Romero-Severson J."/>
            <person name="DeLeo V.L."/>
            <person name="Lucas S.M."/>
            <person name="Lazic D."/>
            <person name="Gailing O."/>
            <person name="Carlson J."/>
            <person name="Staton M."/>
        </authorList>
    </citation>
    <scope>NUCLEOTIDE SEQUENCE [LARGE SCALE GENOMIC DNA]</scope>
    <source>
        <strain evidence="2">Pseudo-F2</strain>
    </source>
</reference>
<protein>
    <submittedName>
        <fullName evidence="2">Uncharacterized protein</fullName>
    </submittedName>
</protein>
<evidence type="ECO:0000313" key="2">
    <source>
        <dbReference type="EMBL" id="KAK4585900.1"/>
    </source>
</evidence>
<dbReference type="AlphaFoldDB" id="A0AAN7F509"/>
<feature type="region of interest" description="Disordered" evidence="1">
    <location>
        <begin position="62"/>
        <end position="197"/>
    </location>
</feature>
<sequence length="305" mass="34338">MSKENKPEEAEAVSQDLSVDDQPPFDNRFAMLHLNGFNCHNYHQHQTCTTCGCLCSTSNPMKRRSPSSSSSFQDPLNAFSSDSEPKPKKLFQDPVLRRTVSDPDPFPSGSGFQALNLNNSLSPEQHPRSTGTVNVVPVTPSSNPGLPPLPPTLRRTISDPNPSPAKAYSRSSSSGDVSVDLTKEDTPNSNSNSKKRLRRMKDCMREMSKWCEEVMREQEDAEEEEEEQEQEQDEEQEDTNVHAITKWVLIYANSFLFQNNSAQDFEESVFVERVGEEGLTVHFKCPCGKGYQILLSGRNCYYKLM</sequence>
<gene>
    <name evidence="2" type="ORF">RGQ29_023192</name>
</gene>
<feature type="region of interest" description="Disordered" evidence="1">
    <location>
        <begin position="1"/>
        <end position="22"/>
    </location>
</feature>
<feature type="compositionally biased region" description="Acidic residues" evidence="1">
    <location>
        <begin position="219"/>
        <end position="238"/>
    </location>
</feature>
<evidence type="ECO:0000256" key="1">
    <source>
        <dbReference type="SAM" id="MobiDB-lite"/>
    </source>
</evidence>
<dbReference type="EMBL" id="JAXUIC010000006">
    <property type="protein sequence ID" value="KAK4585900.1"/>
    <property type="molecule type" value="Genomic_DNA"/>
</dbReference>
<feature type="region of interest" description="Disordered" evidence="1">
    <location>
        <begin position="214"/>
        <end position="239"/>
    </location>
</feature>
<organism evidence="2 3">
    <name type="scientific">Quercus rubra</name>
    <name type="common">Northern red oak</name>
    <name type="synonym">Quercus borealis</name>
    <dbReference type="NCBI Taxonomy" id="3512"/>
    <lineage>
        <taxon>Eukaryota</taxon>
        <taxon>Viridiplantae</taxon>
        <taxon>Streptophyta</taxon>
        <taxon>Embryophyta</taxon>
        <taxon>Tracheophyta</taxon>
        <taxon>Spermatophyta</taxon>
        <taxon>Magnoliopsida</taxon>
        <taxon>eudicotyledons</taxon>
        <taxon>Gunneridae</taxon>
        <taxon>Pentapetalae</taxon>
        <taxon>rosids</taxon>
        <taxon>fabids</taxon>
        <taxon>Fagales</taxon>
        <taxon>Fagaceae</taxon>
        <taxon>Quercus</taxon>
    </lineage>
</organism>
<dbReference type="Proteomes" id="UP001324115">
    <property type="component" value="Unassembled WGS sequence"/>
</dbReference>
<evidence type="ECO:0000313" key="3">
    <source>
        <dbReference type="Proteomes" id="UP001324115"/>
    </source>
</evidence>
<name>A0AAN7F509_QUERU</name>
<keyword evidence="3" id="KW-1185">Reference proteome</keyword>
<comment type="caution">
    <text evidence="2">The sequence shown here is derived from an EMBL/GenBank/DDBJ whole genome shotgun (WGS) entry which is preliminary data.</text>
</comment>
<feature type="compositionally biased region" description="Basic and acidic residues" evidence="1">
    <location>
        <begin position="83"/>
        <end position="101"/>
    </location>
</feature>